<dbReference type="NCBIfam" id="TIGR02727">
    <property type="entry name" value="MTHFS_bact"/>
    <property type="match status" value="1"/>
</dbReference>
<dbReference type="Pfam" id="PF01812">
    <property type="entry name" value="5-FTHF_cyc-lig"/>
    <property type="match status" value="1"/>
</dbReference>
<dbReference type="GO" id="GO:0009396">
    <property type="term" value="P:folic acid-containing compound biosynthetic process"/>
    <property type="evidence" value="ECO:0007669"/>
    <property type="project" value="TreeGrafter"/>
</dbReference>
<feature type="region of interest" description="Disordered" evidence="4">
    <location>
        <begin position="1"/>
        <end position="22"/>
    </location>
</feature>
<dbReference type="EC" id="6.3.3.2" evidence="5"/>
<proteinExistence type="inferred from homology"/>
<reference evidence="5" key="1">
    <citation type="submission" date="2018-06" db="EMBL/GenBank/DDBJ databases">
        <authorList>
            <person name="Zhirakovskaya E."/>
        </authorList>
    </citation>
    <scope>NUCLEOTIDE SEQUENCE</scope>
</reference>
<dbReference type="AlphaFoldDB" id="A0A3B0XHR6"/>
<dbReference type="InterPro" id="IPR002698">
    <property type="entry name" value="FTHF_cligase"/>
</dbReference>
<dbReference type="InterPro" id="IPR024185">
    <property type="entry name" value="FTHF_cligase-like_sf"/>
</dbReference>
<dbReference type="PIRSF" id="PIRSF006806">
    <property type="entry name" value="FTHF_cligase"/>
    <property type="match status" value="1"/>
</dbReference>
<dbReference type="GO" id="GO:0035999">
    <property type="term" value="P:tetrahydrofolate interconversion"/>
    <property type="evidence" value="ECO:0007669"/>
    <property type="project" value="TreeGrafter"/>
</dbReference>
<gene>
    <name evidence="5" type="ORF">MNBD_GAMMA08-1013</name>
</gene>
<dbReference type="PANTHER" id="PTHR23407:SF1">
    <property type="entry name" value="5-FORMYLTETRAHYDROFOLATE CYCLO-LIGASE"/>
    <property type="match status" value="1"/>
</dbReference>
<organism evidence="5">
    <name type="scientific">hydrothermal vent metagenome</name>
    <dbReference type="NCBI Taxonomy" id="652676"/>
    <lineage>
        <taxon>unclassified sequences</taxon>
        <taxon>metagenomes</taxon>
        <taxon>ecological metagenomes</taxon>
    </lineage>
</organism>
<dbReference type="GO" id="GO:0030272">
    <property type="term" value="F:5-formyltetrahydrofolate cyclo-ligase activity"/>
    <property type="evidence" value="ECO:0007669"/>
    <property type="project" value="UniProtKB-EC"/>
</dbReference>
<evidence type="ECO:0000256" key="2">
    <source>
        <dbReference type="ARBA" id="ARBA00022741"/>
    </source>
</evidence>
<sequence length="199" mass="23298">MSQTRNQRQHLRKTLRQQRRSLDVDAQKNHALNLYNQLSNSRLFKRSKRIAAYLPADGEIDPRFLIEAAWHAHKKVYLPVLAPLANRLYFVPYFAGSEMKLNRYKILEPDVHPKHWLKPQQLDLILMPLVGFDKMGNRLGMGGGFYDRSLNFKRFRKNICKPVLIGLAHQLQCVDELPHQPHDVPMQMIATEQQLHICK</sequence>
<dbReference type="EMBL" id="UOFH01000223">
    <property type="protein sequence ID" value="VAW62667.1"/>
    <property type="molecule type" value="Genomic_DNA"/>
</dbReference>
<keyword evidence="2" id="KW-0547">Nucleotide-binding</keyword>
<dbReference type="PANTHER" id="PTHR23407">
    <property type="entry name" value="ATPASE INHIBITOR/5-FORMYLTETRAHYDROFOLATE CYCLO-LIGASE"/>
    <property type="match status" value="1"/>
</dbReference>
<evidence type="ECO:0000313" key="5">
    <source>
        <dbReference type="EMBL" id="VAW62667.1"/>
    </source>
</evidence>
<dbReference type="SUPFAM" id="SSF100950">
    <property type="entry name" value="NagB/RpiA/CoA transferase-like"/>
    <property type="match status" value="1"/>
</dbReference>
<comment type="similarity">
    <text evidence="1">Belongs to the 5-formyltetrahydrofolate cyclo-ligase family.</text>
</comment>
<evidence type="ECO:0000256" key="3">
    <source>
        <dbReference type="ARBA" id="ARBA00022840"/>
    </source>
</evidence>
<keyword evidence="3" id="KW-0067">ATP-binding</keyword>
<feature type="compositionally biased region" description="Basic residues" evidence="4">
    <location>
        <begin position="7"/>
        <end position="19"/>
    </location>
</feature>
<evidence type="ECO:0000256" key="1">
    <source>
        <dbReference type="ARBA" id="ARBA00010638"/>
    </source>
</evidence>
<protein>
    <submittedName>
        <fullName evidence="5">5-formyltetrahydrofolate cyclo-ligase</fullName>
        <ecNumber evidence="5">6.3.3.2</ecNumber>
    </submittedName>
</protein>
<dbReference type="GO" id="GO:0005524">
    <property type="term" value="F:ATP binding"/>
    <property type="evidence" value="ECO:0007669"/>
    <property type="project" value="UniProtKB-KW"/>
</dbReference>
<evidence type="ECO:0000256" key="4">
    <source>
        <dbReference type="SAM" id="MobiDB-lite"/>
    </source>
</evidence>
<keyword evidence="5" id="KW-0436">Ligase</keyword>
<dbReference type="InterPro" id="IPR037171">
    <property type="entry name" value="NagB/RpiA_transferase-like"/>
</dbReference>
<accession>A0A3B0XHR6</accession>
<name>A0A3B0XHR6_9ZZZZ</name>
<dbReference type="Gene3D" id="3.40.50.10420">
    <property type="entry name" value="NagB/RpiA/CoA transferase-like"/>
    <property type="match status" value="1"/>
</dbReference>